<feature type="compositionally biased region" description="Basic and acidic residues" evidence="1">
    <location>
        <begin position="47"/>
        <end position="56"/>
    </location>
</feature>
<feature type="region of interest" description="Disordered" evidence="1">
    <location>
        <begin position="1"/>
        <end position="34"/>
    </location>
</feature>
<accession>A0AAV6GR98</accession>
<reference evidence="2" key="1">
    <citation type="submission" date="2020-10" db="EMBL/GenBank/DDBJ databases">
        <title>Chromosome-scale genome assembly of the Allis shad, Alosa alosa.</title>
        <authorList>
            <person name="Margot Z."/>
            <person name="Christophe K."/>
            <person name="Cabau C."/>
            <person name="Louis A."/>
            <person name="Berthelot C."/>
            <person name="Parey E."/>
            <person name="Roest Crollius H."/>
            <person name="Montfort J."/>
            <person name="Robinson-Rechavi M."/>
            <person name="Bucao C."/>
            <person name="Bouchez O."/>
            <person name="Gislard M."/>
            <person name="Lluch J."/>
            <person name="Milhes M."/>
            <person name="Lampietro C."/>
            <person name="Lopez Roques C."/>
            <person name="Donnadieu C."/>
            <person name="Braasch I."/>
            <person name="Desvignes T."/>
            <person name="Postlethwait J."/>
            <person name="Bobe J."/>
            <person name="Guiguen Y."/>
        </authorList>
    </citation>
    <scope>NUCLEOTIDE SEQUENCE</scope>
    <source>
        <strain evidence="2">M-15738</strain>
        <tissue evidence="2">Blood</tissue>
    </source>
</reference>
<organism evidence="2 3">
    <name type="scientific">Alosa alosa</name>
    <name type="common">allis shad</name>
    <dbReference type="NCBI Taxonomy" id="278164"/>
    <lineage>
        <taxon>Eukaryota</taxon>
        <taxon>Metazoa</taxon>
        <taxon>Chordata</taxon>
        <taxon>Craniata</taxon>
        <taxon>Vertebrata</taxon>
        <taxon>Euteleostomi</taxon>
        <taxon>Actinopterygii</taxon>
        <taxon>Neopterygii</taxon>
        <taxon>Teleostei</taxon>
        <taxon>Clupei</taxon>
        <taxon>Clupeiformes</taxon>
        <taxon>Clupeoidei</taxon>
        <taxon>Clupeidae</taxon>
        <taxon>Alosa</taxon>
    </lineage>
</organism>
<proteinExistence type="predicted"/>
<sequence length="95" mass="10180">MAWVSERGQSNTATQHPGPPFSPQRCCYRGNPHAVSGVDHMREIPKKLLQESDPGHPKPQPLPPPLHDLNVVGDSAPPDGTPPVTTDASPGELHL</sequence>
<name>A0AAV6GR98_9TELE</name>
<dbReference type="EMBL" id="JADWDJ010000008">
    <property type="protein sequence ID" value="KAG5277360.1"/>
    <property type="molecule type" value="Genomic_DNA"/>
</dbReference>
<evidence type="ECO:0000313" key="3">
    <source>
        <dbReference type="Proteomes" id="UP000823561"/>
    </source>
</evidence>
<dbReference type="Proteomes" id="UP000823561">
    <property type="component" value="Chromosome 8"/>
</dbReference>
<protein>
    <submittedName>
        <fullName evidence="2">Uncharacterized protein</fullName>
    </submittedName>
</protein>
<feature type="region of interest" description="Disordered" evidence="1">
    <location>
        <begin position="47"/>
        <end position="95"/>
    </location>
</feature>
<evidence type="ECO:0000313" key="2">
    <source>
        <dbReference type="EMBL" id="KAG5277360.1"/>
    </source>
</evidence>
<evidence type="ECO:0000256" key="1">
    <source>
        <dbReference type="SAM" id="MobiDB-lite"/>
    </source>
</evidence>
<gene>
    <name evidence="2" type="ORF">AALO_G00116640</name>
</gene>
<keyword evidence="3" id="KW-1185">Reference proteome</keyword>
<comment type="caution">
    <text evidence="2">The sequence shown here is derived from an EMBL/GenBank/DDBJ whole genome shotgun (WGS) entry which is preliminary data.</text>
</comment>
<feature type="compositionally biased region" description="Pro residues" evidence="1">
    <location>
        <begin position="57"/>
        <end position="66"/>
    </location>
</feature>
<dbReference type="AlphaFoldDB" id="A0AAV6GR98"/>